<evidence type="ECO:0000313" key="3">
    <source>
        <dbReference type="Proteomes" id="UP000439986"/>
    </source>
</evidence>
<keyword evidence="3" id="KW-1185">Reference proteome</keyword>
<name>A0A844D1I3_9BURK</name>
<organism evidence="2 3">
    <name type="scientific">Duganella aquatilis</name>
    <dbReference type="NCBI Taxonomy" id="2666082"/>
    <lineage>
        <taxon>Bacteria</taxon>
        <taxon>Pseudomonadati</taxon>
        <taxon>Pseudomonadota</taxon>
        <taxon>Betaproteobacteria</taxon>
        <taxon>Burkholderiales</taxon>
        <taxon>Oxalobacteraceae</taxon>
        <taxon>Telluria group</taxon>
        <taxon>Duganella</taxon>
    </lineage>
</organism>
<comment type="caution">
    <text evidence="2">The sequence shown here is derived from an EMBL/GenBank/DDBJ whole genome shotgun (WGS) entry which is preliminary data.</text>
</comment>
<dbReference type="Proteomes" id="UP000439986">
    <property type="component" value="Unassembled WGS sequence"/>
</dbReference>
<protein>
    <submittedName>
        <fullName evidence="2">Uncharacterized protein</fullName>
    </submittedName>
</protein>
<keyword evidence="1" id="KW-0472">Membrane</keyword>
<dbReference type="AlphaFoldDB" id="A0A844D1I3"/>
<keyword evidence="1" id="KW-1133">Transmembrane helix</keyword>
<accession>A0A844D1I3</accession>
<proteinExistence type="predicted"/>
<evidence type="ECO:0000256" key="1">
    <source>
        <dbReference type="SAM" id="Phobius"/>
    </source>
</evidence>
<dbReference type="RefSeq" id="WP_154359918.1">
    <property type="nucleotide sequence ID" value="NZ_WKJL01000018.1"/>
</dbReference>
<evidence type="ECO:0000313" key="2">
    <source>
        <dbReference type="EMBL" id="MRW86663.1"/>
    </source>
</evidence>
<dbReference type="EMBL" id="WKJL01000018">
    <property type="protein sequence ID" value="MRW86663.1"/>
    <property type="molecule type" value="Genomic_DNA"/>
</dbReference>
<sequence>MDWLTTVSPILIPIVALLIPIVGIIAGAVLKVQKLQLLHETIRALSANGQQIPQELLDKILDKK</sequence>
<reference evidence="2 3" key="1">
    <citation type="submission" date="2019-11" db="EMBL/GenBank/DDBJ databases">
        <title>Novel species isolated from a subtropical stream in China.</title>
        <authorList>
            <person name="Lu H."/>
        </authorList>
    </citation>
    <scope>NUCLEOTIDE SEQUENCE [LARGE SCALE GENOMIC DNA]</scope>
    <source>
        <strain evidence="2 3">FT26W</strain>
    </source>
</reference>
<feature type="transmembrane region" description="Helical" evidence="1">
    <location>
        <begin position="6"/>
        <end position="30"/>
    </location>
</feature>
<gene>
    <name evidence="2" type="ORF">GJ698_21560</name>
</gene>
<keyword evidence="1" id="KW-0812">Transmembrane</keyword>